<sequence length="170" mass="18919">MKKLILVCLFAIGLGVLANAQAPKKRLSPKDSVSVKTNSGVNLKIVYGRPSLRGREITTVVPFGKVWRTGANEATVFQIDKDVSVGGKKLPAGKYSLYTIPGETSTVLIFNKLWNQWGTQYDESNDFIRVEVPTKMDAKQVEELTISLKKSGLVTIRWSNWDIEFTVEKA</sequence>
<keyword evidence="3" id="KW-1185">Reference proteome</keyword>
<dbReference type="Pfam" id="PF11138">
    <property type="entry name" value="DUF2911"/>
    <property type="match status" value="1"/>
</dbReference>
<name>A0A5B8VN48_9BACT</name>
<evidence type="ECO:0000313" key="3">
    <source>
        <dbReference type="Proteomes" id="UP000321291"/>
    </source>
</evidence>
<reference evidence="2 3" key="1">
    <citation type="journal article" date="2017" name="Int. J. Syst. Evol. Microbiol.">
        <title>Arachidicoccus ginsenosidivorans sp. nov., with ginsenoside-converting activity isolated from ginseng cultivating soil.</title>
        <authorList>
            <person name="Siddiqi M.Z."/>
            <person name="Aslam Z."/>
            <person name="Im W.T."/>
        </authorList>
    </citation>
    <scope>NUCLEOTIDE SEQUENCE [LARGE SCALE GENOMIC DNA]</scope>
    <source>
        <strain evidence="2 3">Gsoil 809</strain>
    </source>
</reference>
<dbReference type="RefSeq" id="WP_146783889.1">
    <property type="nucleotide sequence ID" value="NZ_CP042434.1"/>
</dbReference>
<organism evidence="2 3">
    <name type="scientific">Arachidicoccus ginsenosidivorans</name>
    <dbReference type="NCBI Taxonomy" id="496057"/>
    <lineage>
        <taxon>Bacteria</taxon>
        <taxon>Pseudomonadati</taxon>
        <taxon>Bacteroidota</taxon>
        <taxon>Chitinophagia</taxon>
        <taxon>Chitinophagales</taxon>
        <taxon>Chitinophagaceae</taxon>
        <taxon>Arachidicoccus</taxon>
    </lineage>
</organism>
<proteinExistence type="predicted"/>
<gene>
    <name evidence="2" type="ORF">FSB73_14995</name>
</gene>
<protein>
    <submittedName>
        <fullName evidence="2">DUF2911 domain-containing protein</fullName>
    </submittedName>
</protein>
<keyword evidence="1" id="KW-0732">Signal</keyword>
<dbReference type="InterPro" id="IPR021314">
    <property type="entry name" value="DUF2911"/>
</dbReference>
<dbReference type="KEGG" id="agi:FSB73_14995"/>
<accession>A0A5B8VN48</accession>
<evidence type="ECO:0000256" key="1">
    <source>
        <dbReference type="SAM" id="SignalP"/>
    </source>
</evidence>
<dbReference type="Proteomes" id="UP000321291">
    <property type="component" value="Chromosome"/>
</dbReference>
<dbReference type="AlphaFoldDB" id="A0A5B8VN48"/>
<evidence type="ECO:0000313" key="2">
    <source>
        <dbReference type="EMBL" id="QEC72789.1"/>
    </source>
</evidence>
<feature type="signal peptide" evidence="1">
    <location>
        <begin position="1"/>
        <end position="20"/>
    </location>
</feature>
<feature type="chain" id="PRO_5022752727" evidence="1">
    <location>
        <begin position="21"/>
        <end position="170"/>
    </location>
</feature>
<dbReference type="EMBL" id="CP042434">
    <property type="protein sequence ID" value="QEC72789.1"/>
    <property type="molecule type" value="Genomic_DNA"/>
</dbReference>
<dbReference type="OrthoDB" id="9808374at2"/>